<dbReference type="CDD" id="cd01300">
    <property type="entry name" value="YtcJ_like"/>
    <property type="match status" value="1"/>
</dbReference>
<proteinExistence type="predicted"/>
<dbReference type="Gene3D" id="3.10.310.70">
    <property type="match status" value="1"/>
</dbReference>
<accession>A0A0S8GBM4</accession>
<comment type="caution">
    <text evidence="2">The sequence shown here is derived from an EMBL/GenBank/DDBJ whole genome shotgun (WGS) entry which is preliminary data.</text>
</comment>
<dbReference type="PANTHER" id="PTHR22642:SF2">
    <property type="entry name" value="PROTEIN LONG AFTER FAR-RED 3"/>
    <property type="match status" value="1"/>
</dbReference>
<dbReference type="SUPFAM" id="SSF51556">
    <property type="entry name" value="Metallo-dependent hydrolases"/>
    <property type="match status" value="1"/>
</dbReference>
<dbReference type="Pfam" id="PF07969">
    <property type="entry name" value="Amidohydro_3"/>
    <property type="match status" value="1"/>
</dbReference>
<evidence type="ECO:0000259" key="1">
    <source>
        <dbReference type="Pfam" id="PF07969"/>
    </source>
</evidence>
<dbReference type="SUPFAM" id="SSF51338">
    <property type="entry name" value="Composite domain of metallo-dependent hydrolases"/>
    <property type="match status" value="1"/>
</dbReference>
<dbReference type="GO" id="GO:0016810">
    <property type="term" value="F:hydrolase activity, acting on carbon-nitrogen (but not peptide) bonds"/>
    <property type="evidence" value="ECO:0007669"/>
    <property type="project" value="InterPro"/>
</dbReference>
<feature type="domain" description="Amidohydrolase 3" evidence="1">
    <location>
        <begin position="49"/>
        <end position="499"/>
    </location>
</feature>
<name>A0A0S8GBM4_UNCT6</name>
<dbReference type="PANTHER" id="PTHR22642">
    <property type="entry name" value="IMIDAZOLONEPROPIONASE"/>
    <property type="match status" value="1"/>
</dbReference>
<evidence type="ECO:0000313" key="3">
    <source>
        <dbReference type="Proteomes" id="UP000051717"/>
    </source>
</evidence>
<dbReference type="InterPro" id="IPR033932">
    <property type="entry name" value="YtcJ-like"/>
</dbReference>
<gene>
    <name evidence="2" type="ORF">AMJ82_04070</name>
</gene>
<dbReference type="Gene3D" id="2.30.40.10">
    <property type="entry name" value="Urease, subunit C, domain 1"/>
    <property type="match status" value="1"/>
</dbReference>
<protein>
    <recommendedName>
        <fullName evidence="1">Amidohydrolase 3 domain-containing protein</fullName>
    </recommendedName>
</protein>
<dbReference type="EMBL" id="LJUI01000022">
    <property type="protein sequence ID" value="KPK70112.1"/>
    <property type="molecule type" value="Genomic_DNA"/>
</dbReference>
<reference evidence="2 3" key="1">
    <citation type="journal article" date="2015" name="Microbiome">
        <title>Genomic resolution of linkages in carbon, nitrogen, and sulfur cycling among widespread estuary sediment bacteria.</title>
        <authorList>
            <person name="Baker B.J."/>
            <person name="Lazar C.S."/>
            <person name="Teske A.P."/>
            <person name="Dick G.J."/>
        </authorList>
    </citation>
    <scope>NUCLEOTIDE SEQUENCE [LARGE SCALE GENOMIC DNA]</scope>
    <source>
        <strain evidence="2">SM23_40</strain>
    </source>
</reference>
<organism evidence="2 3">
    <name type="scientific">candidate division TA06 bacterium SM23_40</name>
    <dbReference type="NCBI Taxonomy" id="1703774"/>
    <lineage>
        <taxon>Bacteria</taxon>
        <taxon>Bacteria division TA06</taxon>
    </lineage>
</organism>
<dbReference type="InterPro" id="IPR032466">
    <property type="entry name" value="Metal_Hydrolase"/>
</dbReference>
<dbReference type="Gene3D" id="3.20.20.140">
    <property type="entry name" value="Metal-dependent hydrolases"/>
    <property type="match status" value="1"/>
</dbReference>
<sequence>MAYVLYNATLHSSRLNRDEADAVAVSGGRISAVGRTDEVRRRAGKGASEIDLAGRSVVPGFIDAHTHLIPESLAKIRFHLGDVRSPEGLLERLRERVREVGAGEAIVGEGWDDSEWGGGYPGREELDAVAPRNPVVLRRVCGHLAIANSRALDAIGEEWSEVDRTAGVLRGMVALQVNRIFPPSREDLIRALRYAEELAFASGVTSVHEIASRGMLQLCMEERERGTLRLRMYFTLPRGDVESARQDGLAAGTGDEWLRIGGSKIMADGSVGAKTAALLEPYAGDQENRGMLLHSDEEMAEMVGRFHGDGCQVLTHAIGDRSVRQVVGAYERVMGAGGNALRHRIEHVEMADPADLERMARLGIIACMQPNFVVRWGRRGGMYEALIGEERLRTSNRFRTMREMGIRVAFGSDCMPVSPLYGLDGAVNHTNPDESLSLDEAVECYTAEGAYAAFEEGEKGRIEEGSVADLAVLSGNLLEVERPSDLQIMTTIVGGAVVYGALPGGAESLSDFSVDTTKTA</sequence>
<dbReference type="InterPro" id="IPR013108">
    <property type="entry name" value="Amidohydro_3"/>
</dbReference>
<dbReference type="Proteomes" id="UP000051717">
    <property type="component" value="Unassembled WGS sequence"/>
</dbReference>
<dbReference type="AlphaFoldDB" id="A0A0S8GBM4"/>
<evidence type="ECO:0000313" key="2">
    <source>
        <dbReference type="EMBL" id="KPK70112.1"/>
    </source>
</evidence>
<dbReference type="InterPro" id="IPR011059">
    <property type="entry name" value="Metal-dep_hydrolase_composite"/>
</dbReference>